<comment type="caution">
    <text evidence="2">The sequence shown here is derived from an EMBL/GenBank/DDBJ whole genome shotgun (WGS) entry which is preliminary data.</text>
</comment>
<feature type="compositionally biased region" description="Basic and acidic residues" evidence="1">
    <location>
        <begin position="228"/>
        <end position="240"/>
    </location>
</feature>
<name>A0A9P1IDT5_9PELO</name>
<evidence type="ECO:0000256" key="1">
    <source>
        <dbReference type="SAM" id="MobiDB-lite"/>
    </source>
</evidence>
<gene>
    <name evidence="2" type="ORF">CAMP_LOCUS4054</name>
</gene>
<organism evidence="2 3">
    <name type="scientific">Caenorhabditis angaria</name>
    <dbReference type="NCBI Taxonomy" id="860376"/>
    <lineage>
        <taxon>Eukaryota</taxon>
        <taxon>Metazoa</taxon>
        <taxon>Ecdysozoa</taxon>
        <taxon>Nematoda</taxon>
        <taxon>Chromadorea</taxon>
        <taxon>Rhabditida</taxon>
        <taxon>Rhabditina</taxon>
        <taxon>Rhabditomorpha</taxon>
        <taxon>Rhabditoidea</taxon>
        <taxon>Rhabditidae</taxon>
        <taxon>Peloderinae</taxon>
        <taxon>Caenorhabditis</taxon>
    </lineage>
</organism>
<sequence>MSFSSQSKSYRDVILLEDTPSPPSKPPRGVLRKEPPMKPQRSFIRIEPAPENEDKENAAKPSQFKAKEAMEKMQDYFKRSIGAIRSSSEFTGKEATDIMEAYILKNKDSFKREDVGRKNAVLLLELWRSNSLLKSVHPDVKTFVDCDRTYFILTENDSSLFYANSPASSTKMTEVDTNSLQSRSTRRNNSFKRLFSPLVKRNRSNSRGRDDKESTFLKSTLSLFSTSDRNEKKGETSSRKRFERRRS</sequence>
<dbReference type="Proteomes" id="UP001152747">
    <property type="component" value="Unassembled WGS sequence"/>
</dbReference>
<feature type="region of interest" description="Disordered" evidence="1">
    <location>
        <begin position="1"/>
        <end position="61"/>
    </location>
</feature>
<protein>
    <submittedName>
        <fullName evidence="2">Uncharacterized protein</fullName>
    </submittedName>
</protein>
<reference evidence="2" key="1">
    <citation type="submission" date="2022-11" db="EMBL/GenBank/DDBJ databases">
        <authorList>
            <person name="Kikuchi T."/>
        </authorList>
    </citation>
    <scope>NUCLEOTIDE SEQUENCE</scope>
    <source>
        <strain evidence="2">PS1010</strain>
    </source>
</reference>
<keyword evidence="3" id="KW-1185">Reference proteome</keyword>
<dbReference type="EMBL" id="CANHGI010000002">
    <property type="protein sequence ID" value="CAI5441417.1"/>
    <property type="molecule type" value="Genomic_DNA"/>
</dbReference>
<feature type="region of interest" description="Disordered" evidence="1">
    <location>
        <begin position="226"/>
        <end position="247"/>
    </location>
</feature>
<evidence type="ECO:0000313" key="2">
    <source>
        <dbReference type="EMBL" id="CAI5441417.1"/>
    </source>
</evidence>
<dbReference type="AlphaFoldDB" id="A0A9P1IDT5"/>
<proteinExistence type="predicted"/>
<accession>A0A9P1IDT5</accession>
<evidence type="ECO:0000313" key="3">
    <source>
        <dbReference type="Proteomes" id="UP001152747"/>
    </source>
</evidence>